<organism evidence="8">
    <name type="scientific">marine sediment metagenome</name>
    <dbReference type="NCBI Taxonomy" id="412755"/>
    <lineage>
        <taxon>unclassified sequences</taxon>
        <taxon>metagenomes</taxon>
        <taxon>ecological metagenomes</taxon>
    </lineage>
</organism>
<dbReference type="InterPro" id="IPR013783">
    <property type="entry name" value="Ig-like_fold"/>
</dbReference>
<dbReference type="InterPro" id="IPR018062">
    <property type="entry name" value="HTH_AraC-typ_CS"/>
</dbReference>
<dbReference type="GO" id="GO:0000155">
    <property type="term" value="F:phosphorelay sensor kinase activity"/>
    <property type="evidence" value="ECO:0007669"/>
    <property type="project" value="TreeGrafter"/>
</dbReference>
<protein>
    <recommendedName>
        <fullName evidence="7">HTH araC/xylS-type domain-containing protein</fullName>
    </recommendedName>
</protein>
<dbReference type="PRINTS" id="PR00032">
    <property type="entry name" value="HTHARAC"/>
</dbReference>
<dbReference type="InterPro" id="IPR009057">
    <property type="entry name" value="Homeodomain-like_sf"/>
</dbReference>
<keyword evidence="6" id="KW-0812">Transmembrane</keyword>
<dbReference type="AlphaFoldDB" id="A0A0F9TQS7"/>
<comment type="caution">
    <text evidence="8">The sequence shown here is derived from an EMBL/GenBank/DDBJ whole genome shotgun (WGS) entry which is preliminary data.</text>
</comment>
<keyword evidence="3" id="KW-0238">DNA-binding</keyword>
<evidence type="ECO:0000313" key="8">
    <source>
        <dbReference type="EMBL" id="KKN83400.1"/>
    </source>
</evidence>
<proteinExistence type="predicted"/>
<accession>A0A0F9TQS7</accession>
<feature type="transmembrane region" description="Helical" evidence="6">
    <location>
        <begin position="665"/>
        <end position="689"/>
    </location>
</feature>
<evidence type="ECO:0000259" key="7">
    <source>
        <dbReference type="PROSITE" id="PS01124"/>
    </source>
</evidence>
<dbReference type="PANTHER" id="PTHR43547">
    <property type="entry name" value="TWO-COMPONENT HISTIDINE KINASE"/>
    <property type="match status" value="1"/>
</dbReference>
<dbReference type="InterPro" id="IPR015943">
    <property type="entry name" value="WD40/YVTN_repeat-like_dom_sf"/>
</dbReference>
<reference evidence="8" key="1">
    <citation type="journal article" date="2015" name="Nature">
        <title>Complex archaea that bridge the gap between prokaryotes and eukaryotes.</title>
        <authorList>
            <person name="Spang A."/>
            <person name="Saw J.H."/>
            <person name="Jorgensen S.L."/>
            <person name="Zaremba-Niedzwiedzka K."/>
            <person name="Martijn J."/>
            <person name="Lind A.E."/>
            <person name="van Eijk R."/>
            <person name="Schleper C."/>
            <person name="Guy L."/>
            <person name="Ettema T.J."/>
        </authorList>
    </citation>
    <scope>NUCLEOTIDE SEQUENCE</scope>
</reference>
<feature type="coiled-coil region" evidence="5">
    <location>
        <begin position="709"/>
        <end position="750"/>
    </location>
</feature>
<dbReference type="Gene3D" id="2.60.40.10">
    <property type="entry name" value="Immunoglobulins"/>
    <property type="match status" value="1"/>
</dbReference>
<dbReference type="GO" id="GO:0043565">
    <property type="term" value="F:sequence-specific DNA binding"/>
    <property type="evidence" value="ECO:0007669"/>
    <property type="project" value="InterPro"/>
</dbReference>
<dbReference type="EMBL" id="LAZR01000185">
    <property type="protein sequence ID" value="KKN83400.1"/>
    <property type="molecule type" value="Genomic_DNA"/>
</dbReference>
<keyword evidence="1" id="KW-0597">Phosphoprotein</keyword>
<dbReference type="SUPFAM" id="SSF46689">
    <property type="entry name" value="Homeodomain-like"/>
    <property type="match status" value="1"/>
</dbReference>
<gene>
    <name evidence="8" type="ORF">LCGC14_0299350</name>
</gene>
<keyword evidence="2" id="KW-0805">Transcription regulation</keyword>
<keyword evidence="4" id="KW-0804">Transcription</keyword>
<dbReference type="SMART" id="SM00342">
    <property type="entry name" value="HTH_ARAC"/>
    <property type="match status" value="1"/>
</dbReference>
<keyword evidence="6" id="KW-1133">Transmembrane helix</keyword>
<evidence type="ECO:0000256" key="6">
    <source>
        <dbReference type="SAM" id="Phobius"/>
    </source>
</evidence>
<dbReference type="Pfam" id="PF12833">
    <property type="entry name" value="HTH_18"/>
    <property type="match status" value="1"/>
</dbReference>
<name>A0A0F9TQS7_9ZZZZ</name>
<dbReference type="Gene3D" id="2.130.10.10">
    <property type="entry name" value="YVTN repeat-like/Quinoprotein amine dehydrogenase"/>
    <property type="match status" value="2"/>
</dbReference>
<keyword evidence="5" id="KW-0175">Coiled coil</keyword>
<dbReference type="InterPro" id="IPR020449">
    <property type="entry name" value="Tscrpt_reg_AraC-type_HTH"/>
</dbReference>
<dbReference type="InterPro" id="IPR018060">
    <property type="entry name" value="HTH_AraC"/>
</dbReference>
<dbReference type="SUPFAM" id="SSF63829">
    <property type="entry name" value="Calcium-dependent phosphotriesterase"/>
    <property type="match status" value="1"/>
</dbReference>
<evidence type="ECO:0000256" key="4">
    <source>
        <dbReference type="ARBA" id="ARBA00023163"/>
    </source>
</evidence>
<dbReference type="GO" id="GO:0003700">
    <property type="term" value="F:DNA-binding transcription factor activity"/>
    <property type="evidence" value="ECO:0007669"/>
    <property type="project" value="InterPro"/>
</dbReference>
<sequence length="1232" mass="140862">MTLICSSVFGQKVKFKTLTTNEGLSNNSVNDIISNTDGVLWIATWDGLNLYDGHDFVVFKHIQEDSASIAGNVVTRLIKDNAGTMWLLTDNKSVSRYLGDGKFKNYPLKEQPREFRLTKNGELILEINDDEAYHLEDEHFVKKENVDSYRNDKSTLNNILLSKFPDLSINESMRDHDGSIWYATQNNGLFIIRKNSENIHNENIEHYEHDLYSKYSFTSNEIEKIYQDDFGNVWLGHKDGGLSMAYRGSENIGVITPHPVKCPNLPYETVRAITKDLNNNIWIGYYTQGLFNYDPATKSYLKHDLSILSGNEDWNRLRSLFTSSDGSVWAGTYAGVVRVKNGKKTFFNAADFENFPNNRNYSMFEDHEKQLWIACWGGLAKFDLEMGEFTTFNGQGKLDDLNIRKVFIYEDEAILSIEEGGVIILNSITGSISGINKKDGILSDNTYSAFKDGKTGYYWIASSEGISVFDKEKGLIKNIAENNGLPSHLVYSLTLHSDKVWVSTTKGIAAVDRNNYSVSSLNSDEGWQAAEFSEGSYYQDLYGYLYFGGINGLNYFSPMTIDFVKELPRLIVSVDDKRNFTGEITKDYSDNGLKFEVSSVSYTKNTDNKILYKLSGFDSNWHVFDESPVYYSNLPYGHYNLAIKNSLDSNDALAKTFNIIINKPFYLTGWFISLFLVSLFVGLSYLYFLRNRSIVQNRKILEQRIVGRTKIINDQKQNLEETNQKLDKKNKEVGRQKEELLNLYQQLKNEDFEIDKFKAFVLSEFKEPIIKIITSADQLENQSLLKKDISTHSGELLNLLMEWDYLGHIKEVGAINKSIINLKSTIKPLIENLKVQSSKSKLHLDYTLDLSDALVEMDVLRFKLLFKYLFNVIIKYALTNSSLKVVLENSEGMFFMNISSDSKIFKDNFFNIEHYSPYFRAVNTLVTAMNGQLNIDHEKALSLELQLPIKLIDTKGGGVEHVSWKHIGLDKKLPSNKNNILVFCEKNDFVPAKQLLEHPNNTLLFENAIDEALSAIKQVNLHGLVVYNTPINESLIQLCNAIKNDGSQTTLPLIYISEEIDYFLREQTIELGVDTIIQLPASKVFIQKKFSKLITSRREFLSDKSKQLLYNSSFSNDDKLLSSNEKSIKKAISIIHKNIGDHSFNVDKLAKMLFVSKIKGYRMFKEVLGQSPLDVIIDLRLQKAQYLLKNKALNITEVSRECGFNDPKYFSRLFKKNIGCSPKQFRERLEDA</sequence>
<evidence type="ECO:0000256" key="1">
    <source>
        <dbReference type="ARBA" id="ARBA00022553"/>
    </source>
</evidence>
<evidence type="ECO:0000256" key="2">
    <source>
        <dbReference type="ARBA" id="ARBA00023015"/>
    </source>
</evidence>
<feature type="domain" description="HTH araC/xylS-type" evidence="7">
    <location>
        <begin position="1129"/>
        <end position="1228"/>
    </location>
</feature>
<keyword evidence="6" id="KW-0472">Membrane</keyword>
<dbReference type="PROSITE" id="PS01124">
    <property type="entry name" value="HTH_ARAC_FAMILY_2"/>
    <property type="match status" value="1"/>
</dbReference>
<dbReference type="PROSITE" id="PS00041">
    <property type="entry name" value="HTH_ARAC_FAMILY_1"/>
    <property type="match status" value="1"/>
</dbReference>
<dbReference type="Gene3D" id="1.10.10.60">
    <property type="entry name" value="Homeodomain-like"/>
    <property type="match status" value="1"/>
</dbReference>
<evidence type="ECO:0000256" key="3">
    <source>
        <dbReference type="ARBA" id="ARBA00023125"/>
    </source>
</evidence>
<dbReference type="PANTHER" id="PTHR43547:SF2">
    <property type="entry name" value="HYBRID SIGNAL TRANSDUCTION HISTIDINE KINASE C"/>
    <property type="match status" value="1"/>
</dbReference>
<evidence type="ECO:0000256" key="5">
    <source>
        <dbReference type="SAM" id="Coils"/>
    </source>
</evidence>